<comment type="caution">
    <text evidence="1">The sequence shown here is derived from an EMBL/GenBank/DDBJ whole genome shotgun (WGS) entry which is preliminary data.</text>
</comment>
<accession>A0ACC0ZD10</accession>
<gene>
    <name evidence="1" type="ORF">Pint_15508</name>
</gene>
<name>A0ACC0ZD10_9ROSI</name>
<dbReference type="EMBL" id="CM047737">
    <property type="protein sequence ID" value="KAJ0049304.1"/>
    <property type="molecule type" value="Genomic_DNA"/>
</dbReference>
<organism evidence="1 2">
    <name type="scientific">Pistacia integerrima</name>
    <dbReference type="NCBI Taxonomy" id="434235"/>
    <lineage>
        <taxon>Eukaryota</taxon>
        <taxon>Viridiplantae</taxon>
        <taxon>Streptophyta</taxon>
        <taxon>Embryophyta</taxon>
        <taxon>Tracheophyta</taxon>
        <taxon>Spermatophyta</taxon>
        <taxon>Magnoliopsida</taxon>
        <taxon>eudicotyledons</taxon>
        <taxon>Gunneridae</taxon>
        <taxon>Pentapetalae</taxon>
        <taxon>rosids</taxon>
        <taxon>malvids</taxon>
        <taxon>Sapindales</taxon>
        <taxon>Anacardiaceae</taxon>
        <taxon>Pistacia</taxon>
    </lineage>
</organism>
<proteinExistence type="predicted"/>
<reference evidence="2" key="1">
    <citation type="journal article" date="2023" name="G3 (Bethesda)">
        <title>Genome assembly and association tests identify interacting loci associated with vigor, precocity, and sex in interspecific pistachio rootstocks.</title>
        <authorList>
            <person name="Palmer W."/>
            <person name="Jacygrad E."/>
            <person name="Sagayaradj S."/>
            <person name="Cavanaugh K."/>
            <person name="Han R."/>
            <person name="Bertier L."/>
            <person name="Beede B."/>
            <person name="Kafkas S."/>
            <person name="Golino D."/>
            <person name="Preece J."/>
            <person name="Michelmore R."/>
        </authorList>
    </citation>
    <scope>NUCLEOTIDE SEQUENCE [LARGE SCALE GENOMIC DNA]</scope>
</reference>
<dbReference type="Proteomes" id="UP001163603">
    <property type="component" value="Chromosome 2"/>
</dbReference>
<keyword evidence="2" id="KW-1185">Reference proteome</keyword>
<sequence>MSLFRFKVWWTTHWVGNNGKDLEHETQMLILDKNDLGRPYVLLFPIQEGPFRASLQPGVDDYVDLCLESGSSHVCGSSFRSCLYMHVNDDPYRLAKEAMKVVRLHLGTFKLLEEKTPPGIIDKFGWCTWDAFYLKVHPEGVREGVKGLVEGGCPPGLVLIDDGW</sequence>
<evidence type="ECO:0000313" key="2">
    <source>
        <dbReference type="Proteomes" id="UP001163603"/>
    </source>
</evidence>
<evidence type="ECO:0000313" key="1">
    <source>
        <dbReference type="EMBL" id="KAJ0049304.1"/>
    </source>
</evidence>
<protein>
    <submittedName>
        <fullName evidence="1">Uncharacterized protein</fullName>
    </submittedName>
</protein>